<dbReference type="GO" id="GO:0046872">
    <property type="term" value="F:metal ion binding"/>
    <property type="evidence" value="ECO:0007669"/>
    <property type="project" value="UniProtKB-KW"/>
</dbReference>
<dbReference type="Proteomes" id="UP000485058">
    <property type="component" value="Unassembled WGS sequence"/>
</dbReference>
<keyword evidence="2" id="KW-0547">Nucleotide-binding</keyword>
<dbReference type="InterPro" id="IPR000808">
    <property type="entry name" value="Mrp-like_CS"/>
</dbReference>
<organism evidence="7 8">
    <name type="scientific">Haematococcus lacustris</name>
    <name type="common">Green alga</name>
    <name type="synonym">Haematococcus pluvialis</name>
    <dbReference type="NCBI Taxonomy" id="44745"/>
    <lineage>
        <taxon>Eukaryota</taxon>
        <taxon>Viridiplantae</taxon>
        <taxon>Chlorophyta</taxon>
        <taxon>core chlorophytes</taxon>
        <taxon>Chlorophyceae</taxon>
        <taxon>CS clade</taxon>
        <taxon>Chlamydomonadales</taxon>
        <taxon>Haematococcaceae</taxon>
        <taxon>Haematococcus</taxon>
    </lineage>
</organism>
<protein>
    <recommendedName>
        <fullName evidence="9">Iron-sulfur cluster carrier protein</fullName>
    </recommendedName>
</protein>
<dbReference type="GO" id="GO:0051539">
    <property type="term" value="F:4 iron, 4 sulfur cluster binding"/>
    <property type="evidence" value="ECO:0007669"/>
    <property type="project" value="TreeGrafter"/>
</dbReference>
<dbReference type="PANTHER" id="PTHR42961:SF2">
    <property type="entry name" value="IRON-SULFUR PROTEIN NUBPL"/>
    <property type="match status" value="1"/>
</dbReference>
<evidence type="ECO:0000256" key="5">
    <source>
        <dbReference type="ARBA" id="ARBA00023014"/>
    </source>
</evidence>
<keyword evidence="4" id="KW-0408">Iron</keyword>
<dbReference type="InterPro" id="IPR027417">
    <property type="entry name" value="P-loop_NTPase"/>
</dbReference>
<name>A0A699ZQW2_HAELA</name>
<dbReference type="InterPro" id="IPR033756">
    <property type="entry name" value="YlxH/NBP35"/>
</dbReference>
<evidence type="ECO:0000256" key="3">
    <source>
        <dbReference type="ARBA" id="ARBA00022840"/>
    </source>
</evidence>
<dbReference type="GO" id="GO:0032981">
    <property type="term" value="P:mitochondrial respiratory chain complex I assembly"/>
    <property type="evidence" value="ECO:0007669"/>
    <property type="project" value="TreeGrafter"/>
</dbReference>
<dbReference type="Pfam" id="PF10609">
    <property type="entry name" value="ParA"/>
    <property type="match status" value="1"/>
</dbReference>
<evidence type="ECO:0000256" key="2">
    <source>
        <dbReference type="ARBA" id="ARBA00022741"/>
    </source>
</evidence>
<evidence type="ECO:0000256" key="6">
    <source>
        <dbReference type="ARBA" id="ARBA00024036"/>
    </source>
</evidence>
<gene>
    <name evidence="7" type="ORF">HaLaN_19464</name>
</gene>
<dbReference type="EMBL" id="BLLF01001958">
    <property type="protein sequence ID" value="GFH22059.1"/>
    <property type="molecule type" value="Genomic_DNA"/>
</dbReference>
<dbReference type="GO" id="GO:0005739">
    <property type="term" value="C:mitochondrion"/>
    <property type="evidence" value="ECO:0007669"/>
    <property type="project" value="TreeGrafter"/>
</dbReference>
<keyword evidence="1" id="KW-0479">Metal-binding</keyword>
<comment type="caution">
    <text evidence="7">The sequence shown here is derived from an EMBL/GenBank/DDBJ whole genome shotgun (WGS) entry which is preliminary data.</text>
</comment>
<dbReference type="GO" id="GO:0140663">
    <property type="term" value="F:ATP-dependent FeS chaperone activity"/>
    <property type="evidence" value="ECO:0007669"/>
    <property type="project" value="InterPro"/>
</dbReference>
<dbReference type="InterPro" id="IPR019591">
    <property type="entry name" value="Mrp/NBP35_ATP-bd"/>
</dbReference>
<evidence type="ECO:0000313" key="8">
    <source>
        <dbReference type="Proteomes" id="UP000485058"/>
    </source>
</evidence>
<dbReference type="AlphaFoldDB" id="A0A699ZQW2"/>
<evidence type="ECO:0000256" key="1">
    <source>
        <dbReference type="ARBA" id="ARBA00022723"/>
    </source>
</evidence>
<dbReference type="HAMAP" id="MF_02040">
    <property type="entry name" value="Mrp_NBP35"/>
    <property type="match status" value="1"/>
</dbReference>
<accession>A0A699ZQW2</accession>
<feature type="non-terminal residue" evidence="7">
    <location>
        <position position="284"/>
    </location>
</feature>
<keyword evidence="5" id="KW-0411">Iron-sulfur</keyword>
<proteinExistence type="inferred from homology"/>
<evidence type="ECO:0000256" key="4">
    <source>
        <dbReference type="ARBA" id="ARBA00023004"/>
    </source>
</evidence>
<dbReference type="Gene3D" id="3.40.50.300">
    <property type="entry name" value="P-loop containing nucleotide triphosphate hydrolases"/>
    <property type="match status" value="1"/>
</dbReference>
<dbReference type="CDD" id="cd02037">
    <property type="entry name" value="Mrp_NBP35"/>
    <property type="match status" value="1"/>
</dbReference>
<keyword evidence="8" id="KW-1185">Reference proteome</keyword>
<reference evidence="7 8" key="1">
    <citation type="submission" date="2020-02" db="EMBL/GenBank/DDBJ databases">
        <title>Draft genome sequence of Haematococcus lacustris strain NIES-144.</title>
        <authorList>
            <person name="Morimoto D."/>
            <person name="Nakagawa S."/>
            <person name="Yoshida T."/>
            <person name="Sawayama S."/>
        </authorList>
    </citation>
    <scope>NUCLEOTIDE SEQUENCE [LARGE SCALE GENOMIC DNA]</scope>
    <source>
        <strain evidence="7 8">NIES-144</strain>
    </source>
</reference>
<dbReference type="InterPro" id="IPR044304">
    <property type="entry name" value="NUBPL-like"/>
</dbReference>
<sequence>MPRDACRRLLSAFGLLSQTRKYASQSGRHTAAQQTGNLKPTKKLGLQNVSHIVAVTSAKGGVGKSTTAVNLAVAMATSLKLRVGLLDGDVHGPSLGKMMGLAGEPALSAGPQPLMLPKDNWRVRVMSFAFFAKEGQAVALRGPMVNNAFDKMAWGTDWGALDVLVLDMPPGTGDAQINLGQRVPLSGAIVVSTPQDIALLDAKRGVQLFQKLGVPLLGMVENMSYHQCSACGHKEHTFGEGGVTRTAEEYGLPVLGQIPLDISIRVRSDSGAPVVVSEPSGVCA</sequence>
<dbReference type="PROSITE" id="PS01215">
    <property type="entry name" value="MRP"/>
    <property type="match status" value="1"/>
</dbReference>
<evidence type="ECO:0000313" key="7">
    <source>
        <dbReference type="EMBL" id="GFH22059.1"/>
    </source>
</evidence>
<keyword evidence="3" id="KW-0067">ATP-binding</keyword>
<comment type="similarity">
    <text evidence="6">Belongs to the Mrp/NBP35 ATP-binding proteins family.</text>
</comment>
<dbReference type="GO" id="GO:0005524">
    <property type="term" value="F:ATP binding"/>
    <property type="evidence" value="ECO:0007669"/>
    <property type="project" value="UniProtKB-KW"/>
</dbReference>
<dbReference type="FunFam" id="3.40.50.300:FF:001278">
    <property type="entry name" value="Iron-sulfur cluster carrier protein"/>
    <property type="match status" value="1"/>
</dbReference>
<dbReference type="GO" id="GO:0016226">
    <property type="term" value="P:iron-sulfur cluster assembly"/>
    <property type="evidence" value="ECO:0007669"/>
    <property type="project" value="InterPro"/>
</dbReference>
<dbReference type="SUPFAM" id="SSF52540">
    <property type="entry name" value="P-loop containing nucleoside triphosphate hydrolases"/>
    <property type="match status" value="1"/>
</dbReference>
<evidence type="ECO:0008006" key="9">
    <source>
        <dbReference type="Google" id="ProtNLM"/>
    </source>
</evidence>
<dbReference type="PANTHER" id="PTHR42961">
    <property type="entry name" value="IRON-SULFUR PROTEIN NUBPL"/>
    <property type="match status" value="1"/>
</dbReference>